<proteinExistence type="predicted"/>
<feature type="transmembrane region" description="Helical" evidence="3">
    <location>
        <begin position="212"/>
        <end position="232"/>
    </location>
</feature>
<feature type="compositionally biased region" description="Polar residues" evidence="2">
    <location>
        <begin position="357"/>
        <end position="371"/>
    </location>
</feature>
<keyword evidence="5" id="KW-1185">Reference proteome</keyword>
<dbReference type="PANTHER" id="PTHR28624:SF1">
    <property type="entry name" value="MITOCHONDRIAL POTASSIUM CHANNEL"/>
    <property type="match status" value="1"/>
</dbReference>
<dbReference type="AlphaFoldDB" id="A0AAN7XZS8"/>
<organism evidence="4 5">
    <name type="scientific">Eleginops maclovinus</name>
    <name type="common">Patagonian blennie</name>
    <name type="synonym">Eleginus maclovinus</name>
    <dbReference type="NCBI Taxonomy" id="56733"/>
    <lineage>
        <taxon>Eukaryota</taxon>
        <taxon>Metazoa</taxon>
        <taxon>Chordata</taxon>
        <taxon>Craniata</taxon>
        <taxon>Vertebrata</taxon>
        <taxon>Euteleostomi</taxon>
        <taxon>Actinopterygii</taxon>
        <taxon>Neopterygii</taxon>
        <taxon>Teleostei</taxon>
        <taxon>Neoteleostei</taxon>
        <taxon>Acanthomorphata</taxon>
        <taxon>Eupercaria</taxon>
        <taxon>Perciformes</taxon>
        <taxon>Notothenioidei</taxon>
        <taxon>Eleginopidae</taxon>
        <taxon>Eleginops</taxon>
    </lineage>
</organism>
<evidence type="ECO:0000256" key="3">
    <source>
        <dbReference type="SAM" id="Phobius"/>
    </source>
</evidence>
<evidence type="ECO:0000313" key="5">
    <source>
        <dbReference type="Proteomes" id="UP001346869"/>
    </source>
</evidence>
<feature type="compositionally biased region" description="Basic and acidic residues" evidence="2">
    <location>
        <begin position="373"/>
        <end position="382"/>
    </location>
</feature>
<feature type="region of interest" description="Disordered" evidence="2">
    <location>
        <begin position="356"/>
        <end position="382"/>
    </location>
</feature>
<feature type="coiled-coil region" evidence="1">
    <location>
        <begin position="126"/>
        <end position="187"/>
    </location>
</feature>
<comment type="caution">
    <text evidence="4">The sequence shown here is derived from an EMBL/GenBank/DDBJ whole genome shotgun (WGS) entry which is preliminary data.</text>
</comment>
<gene>
    <name evidence="4" type="ORF">PBY51_013777</name>
</gene>
<feature type="region of interest" description="Disordered" evidence="2">
    <location>
        <begin position="34"/>
        <end position="57"/>
    </location>
</feature>
<sequence length="455" mass="51356">MRYRGAQICLRAHGSRCLSRLVLPSRISLIRTYSAQHQPGSPPPTNHTPPDGKGSSEVVKERALAALQHAGELGRQWGQRSAQAASASLNYWWERYEEFVGLNEVRSAQTRVNEAESAFMVARGMVREAHGSLEALQVRLKEVRDRLDRVSREEAHYLELATQEHRLLQEERRLRIAYENAEESEREKFALFSAGVRASHEKERTRAERTKNWSIIGSVLGALIGVMGSTYVNRVRLQELKNLLLEAQKGPESLQEALVVQAGNHRLQQDELRSLIDSLRLALSDVFTQRDVVLLQDNRPPTSDSPSMPLSALKELNISSQKTETLLESLEPRLGHLEEGLGRVEGEMSVVRRLLETTPQAESQTERQPLSDTLKKAEQEERWESEALVRRLEETQRTLGERIRTNNVYNAVFTYTATPSPCPPSTCCSEEPLRDAHTGTSHMMGLDDALLSDQE</sequence>
<accession>A0AAN7XZS8</accession>
<evidence type="ECO:0008006" key="6">
    <source>
        <dbReference type="Google" id="ProtNLM"/>
    </source>
</evidence>
<dbReference type="EMBL" id="JAUZQC010000004">
    <property type="protein sequence ID" value="KAK5873136.1"/>
    <property type="molecule type" value="Genomic_DNA"/>
</dbReference>
<reference evidence="4 5" key="1">
    <citation type="journal article" date="2023" name="Genes (Basel)">
        <title>Chromosome-Level Genome Assembly and Circadian Gene Repertoire of the Patagonia Blennie Eleginops maclovinus-The Closest Ancestral Proxy of Antarctic Cryonotothenioids.</title>
        <authorList>
            <person name="Cheng C.C."/>
            <person name="Rivera-Colon A.G."/>
            <person name="Minhas B.F."/>
            <person name="Wilson L."/>
            <person name="Rayamajhi N."/>
            <person name="Vargas-Chacoff L."/>
            <person name="Catchen J.M."/>
        </authorList>
    </citation>
    <scope>NUCLEOTIDE SEQUENCE [LARGE SCALE GENOMIC DNA]</scope>
    <source>
        <strain evidence="4">JMC-PN-2008</strain>
    </source>
</reference>
<keyword evidence="1" id="KW-0175">Coiled coil</keyword>
<dbReference type="InterPro" id="IPR037660">
    <property type="entry name" value="CCDC51"/>
</dbReference>
<dbReference type="PANTHER" id="PTHR28624">
    <property type="entry name" value="COILED-COIL DOMAIN-CONTAINING PROTEIN 51"/>
    <property type="match status" value="1"/>
</dbReference>
<keyword evidence="3" id="KW-0812">Transmembrane</keyword>
<keyword evidence="3" id="KW-1133">Transmembrane helix</keyword>
<keyword evidence="3" id="KW-0472">Membrane</keyword>
<evidence type="ECO:0000256" key="1">
    <source>
        <dbReference type="SAM" id="Coils"/>
    </source>
</evidence>
<reference evidence="4 5" key="2">
    <citation type="journal article" date="2023" name="Mol. Biol. Evol.">
        <title>Genomics of Secondarily Temperate Adaptation in the Only Non-Antarctic Icefish.</title>
        <authorList>
            <person name="Rivera-Colon A.G."/>
            <person name="Rayamajhi N."/>
            <person name="Minhas B.F."/>
            <person name="Madrigal G."/>
            <person name="Bilyk K.T."/>
            <person name="Yoon V."/>
            <person name="Hune M."/>
            <person name="Gregory S."/>
            <person name="Cheng C.H.C."/>
            <person name="Catchen J.M."/>
        </authorList>
    </citation>
    <scope>NUCLEOTIDE SEQUENCE [LARGE SCALE GENOMIC DNA]</scope>
    <source>
        <strain evidence="4">JMC-PN-2008</strain>
    </source>
</reference>
<dbReference type="Proteomes" id="UP001346869">
    <property type="component" value="Unassembled WGS sequence"/>
</dbReference>
<evidence type="ECO:0000256" key="2">
    <source>
        <dbReference type="SAM" id="MobiDB-lite"/>
    </source>
</evidence>
<name>A0AAN7XZS8_ELEMC</name>
<evidence type="ECO:0000313" key="4">
    <source>
        <dbReference type="EMBL" id="KAK5873136.1"/>
    </source>
</evidence>
<protein>
    <recommendedName>
        <fullName evidence="6">Coiled-coil domain-containing protein 51</fullName>
    </recommendedName>
</protein>